<keyword evidence="2" id="KW-0677">Repeat</keyword>
<keyword evidence="6" id="KW-0808">Transferase</keyword>
<dbReference type="PROSITE" id="PS50011">
    <property type="entry name" value="PROTEIN_KINASE_DOM"/>
    <property type="match status" value="1"/>
</dbReference>
<dbReference type="GO" id="GO:0004674">
    <property type="term" value="F:protein serine/threonine kinase activity"/>
    <property type="evidence" value="ECO:0007669"/>
    <property type="project" value="UniProtKB-KW"/>
</dbReference>
<feature type="repeat" description="WD" evidence="3">
    <location>
        <begin position="492"/>
        <end position="533"/>
    </location>
</feature>
<dbReference type="Proteomes" id="UP001056708">
    <property type="component" value="Chromosome"/>
</dbReference>
<reference evidence="6" key="1">
    <citation type="submission" date="2022-06" db="EMBL/GenBank/DDBJ databases">
        <title>Genome sequence of Phormidium yuhuli AB48 isolated from an industrial photobioreactor environment.</title>
        <authorList>
            <person name="Qiu Y."/>
            <person name="Noonan A.J.C."/>
            <person name="Dofher K."/>
            <person name="Koch M."/>
            <person name="Kieft B."/>
            <person name="Lin X."/>
            <person name="Ziels R.M."/>
            <person name="Hallam S.J."/>
        </authorList>
    </citation>
    <scope>NUCLEOTIDE SEQUENCE</scope>
    <source>
        <strain evidence="6">AB48</strain>
    </source>
</reference>
<dbReference type="SUPFAM" id="SSF50978">
    <property type="entry name" value="WD40 repeat-like"/>
    <property type="match status" value="1"/>
</dbReference>
<feature type="compositionally biased region" description="Pro residues" evidence="4">
    <location>
        <begin position="300"/>
        <end position="312"/>
    </location>
</feature>
<accession>A0ABY5ASA2</accession>
<dbReference type="PROSITE" id="PS50082">
    <property type="entry name" value="WD_REPEATS_2"/>
    <property type="match status" value="6"/>
</dbReference>
<dbReference type="PANTHER" id="PTHR22847:SF637">
    <property type="entry name" value="WD REPEAT DOMAIN 5B"/>
    <property type="match status" value="1"/>
</dbReference>
<keyword evidence="7" id="KW-1185">Reference proteome</keyword>
<feature type="compositionally biased region" description="Polar residues" evidence="4">
    <location>
        <begin position="274"/>
        <end position="286"/>
    </location>
</feature>
<keyword evidence="6" id="KW-0723">Serine/threonine-protein kinase</keyword>
<evidence type="ECO:0000313" key="6">
    <source>
        <dbReference type="EMBL" id="USR91104.1"/>
    </source>
</evidence>
<dbReference type="InterPro" id="IPR036322">
    <property type="entry name" value="WD40_repeat_dom_sf"/>
</dbReference>
<evidence type="ECO:0000256" key="3">
    <source>
        <dbReference type="PROSITE-ProRule" id="PRU00221"/>
    </source>
</evidence>
<feature type="region of interest" description="Disordered" evidence="4">
    <location>
        <begin position="241"/>
        <end position="318"/>
    </location>
</feature>
<dbReference type="PRINTS" id="PR00320">
    <property type="entry name" value="GPROTEINBRPT"/>
</dbReference>
<dbReference type="Pfam" id="PF00400">
    <property type="entry name" value="WD40"/>
    <property type="match status" value="6"/>
</dbReference>
<dbReference type="PROSITE" id="PS00678">
    <property type="entry name" value="WD_REPEATS_1"/>
    <property type="match status" value="3"/>
</dbReference>
<dbReference type="EMBL" id="CP098611">
    <property type="protein sequence ID" value="USR91104.1"/>
    <property type="molecule type" value="Genomic_DNA"/>
</dbReference>
<feature type="repeat" description="WD" evidence="3">
    <location>
        <begin position="450"/>
        <end position="482"/>
    </location>
</feature>
<dbReference type="CDD" id="cd00200">
    <property type="entry name" value="WD40"/>
    <property type="match status" value="1"/>
</dbReference>
<dbReference type="InterPro" id="IPR001680">
    <property type="entry name" value="WD40_rpt"/>
</dbReference>
<feature type="domain" description="Protein kinase" evidence="5">
    <location>
        <begin position="1"/>
        <end position="245"/>
    </location>
</feature>
<evidence type="ECO:0000313" key="7">
    <source>
        <dbReference type="Proteomes" id="UP001056708"/>
    </source>
</evidence>
<dbReference type="InterPro" id="IPR015943">
    <property type="entry name" value="WD40/YVTN_repeat-like_dom_sf"/>
</dbReference>
<dbReference type="Pfam" id="PF00069">
    <property type="entry name" value="Pkinase"/>
    <property type="match status" value="1"/>
</dbReference>
<feature type="repeat" description="WD" evidence="3">
    <location>
        <begin position="576"/>
        <end position="617"/>
    </location>
</feature>
<evidence type="ECO:0000256" key="1">
    <source>
        <dbReference type="ARBA" id="ARBA00022574"/>
    </source>
</evidence>
<dbReference type="Gene3D" id="2.130.10.10">
    <property type="entry name" value="YVTN repeat-like/Quinoprotein amine dehydrogenase"/>
    <property type="match status" value="2"/>
</dbReference>
<dbReference type="PROSITE" id="PS50294">
    <property type="entry name" value="WD_REPEATS_REGION"/>
    <property type="match status" value="6"/>
</dbReference>
<dbReference type="CDD" id="cd14014">
    <property type="entry name" value="STKc_PknB_like"/>
    <property type="match status" value="1"/>
</dbReference>
<gene>
    <name evidence="6" type="ORF">NEA10_20135</name>
</gene>
<keyword evidence="6" id="KW-0418">Kinase</keyword>
<dbReference type="SMART" id="SM00320">
    <property type="entry name" value="WD40"/>
    <property type="match status" value="7"/>
</dbReference>
<keyword evidence="1 3" id="KW-0853">WD repeat</keyword>
<dbReference type="Gene3D" id="1.10.510.10">
    <property type="entry name" value="Transferase(Phosphotransferase) domain 1"/>
    <property type="match status" value="1"/>
</dbReference>
<protein>
    <submittedName>
        <fullName evidence="6">Serine/threonine protein kinase</fullName>
    </submittedName>
</protein>
<feature type="repeat" description="WD" evidence="3">
    <location>
        <begin position="618"/>
        <end position="653"/>
    </location>
</feature>
<evidence type="ECO:0000256" key="4">
    <source>
        <dbReference type="SAM" id="MobiDB-lite"/>
    </source>
</evidence>
<dbReference type="InterPro" id="IPR020472">
    <property type="entry name" value="WD40_PAC1"/>
</dbReference>
<organism evidence="6 7">
    <name type="scientific">Phormidium yuhuli AB48</name>
    <dbReference type="NCBI Taxonomy" id="2940671"/>
    <lineage>
        <taxon>Bacteria</taxon>
        <taxon>Bacillati</taxon>
        <taxon>Cyanobacteriota</taxon>
        <taxon>Cyanophyceae</taxon>
        <taxon>Oscillatoriophycideae</taxon>
        <taxon>Oscillatoriales</taxon>
        <taxon>Oscillatoriaceae</taxon>
        <taxon>Phormidium</taxon>
        <taxon>Phormidium yuhuli</taxon>
    </lineage>
</organism>
<dbReference type="SUPFAM" id="SSF56112">
    <property type="entry name" value="Protein kinase-like (PK-like)"/>
    <property type="match status" value="1"/>
</dbReference>
<evidence type="ECO:0000256" key="2">
    <source>
        <dbReference type="ARBA" id="ARBA00022737"/>
    </source>
</evidence>
<dbReference type="InterPro" id="IPR011009">
    <property type="entry name" value="Kinase-like_dom_sf"/>
</dbReference>
<feature type="repeat" description="WD" evidence="3">
    <location>
        <begin position="408"/>
        <end position="449"/>
    </location>
</feature>
<dbReference type="InterPro" id="IPR000719">
    <property type="entry name" value="Prot_kinase_dom"/>
</dbReference>
<name>A0ABY5ASA2_9CYAN</name>
<evidence type="ECO:0000259" key="5">
    <source>
        <dbReference type="PROSITE" id="PS50011"/>
    </source>
</evidence>
<sequence length="653" mass="72210">MDEDRLNTFCVIKQLLPQDDGSQVTEGSYDKTISLFYQEATQLSKLGEHPHIPTLFAFFEEDGRLYLVQEYVDGQTLWHEMERSGAFSETKIREILVQLLPVLRYVHQNKVIHRDITPVNILRRNRDGKLMLIDFGVSKQLTKTALAEPGTKVGTMGYAPLEQLRSGQAYPASDIYSLGVTCLQLLTNTRPDVLFDPMKGWRWREKLAEQEISLSPRLGAILDKMTQERLQERYQSVDEIIRDFKPPASKPPSRQAKQRKTAAAAGSDYAPVSAPQTKPANASLPPTNIEAPSSQSPRRSMPPLPPKPPSMTPVPSGRVFPTSSSRFQDITPISHRPPLPKTRGWHCAYTLPALTSLVSCVAIYERLPAGKPLSSKTGRPTLPWIVGGGLDNTVFVWNLQTGQLQYALDRHRRPVNAVAISPDGKVLASGGDDATVKLWNLETGELLDSLGGHLRGVTSLAFAGDGSYLISGSKDRTLQIWKPGQSETSGVLRTPSGSIKAIALSPDGRWLVSGGLDNKIYVWNLGDRQLLHTLTGHLGSVLSVAISRDNQFLASGSKDRTIKLWDLQSGTEVCTLANHLWDVNDVAFGLHEDMLISASSDKTIKIWSIRDRRVCDTLSGHMGAVHGIAVAQRSRTIVSGSWDKTIKIWCWHQ</sequence>
<dbReference type="InterPro" id="IPR019775">
    <property type="entry name" value="WD40_repeat_CS"/>
</dbReference>
<proteinExistence type="predicted"/>
<feature type="repeat" description="WD" evidence="3">
    <location>
        <begin position="534"/>
        <end position="575"/>
    </location>
</feature>
<dbReference type="PANTHER" id="PTHR22847">
    <property type="entry name" value="WD40 REPEAT PROTEIN"/>
    <property type="match status" value="1"/>
</dbReference>